<comment type="caution">
    <text evidence="1">The sequence shown here is derived from an EMBL/GenBank/DDBJ whole genome shotgun (WGS) entry which is preliminary data.</text>
</comment>
<dbReference type="EMBL" id="CAJJDN010000028">
    <property type="protein sequence ID" value="CAD8071353.1"/>
    <property type="molecule type" value="Genomic_DNA"/>
</dbReference>
<dbReference type="AlphaFoldDB" id="A0A8S1M0L5"/>
<protein>
    <submittedName>
        <fullName evidence="1">Uncharacterized protein</fullName>
    </submittedName>
</protein>
<evidence type="ECO:0000313" key="1">
    <source>
        <dbReference type="EMBL" id="CAD8071353.1"/>
    </source>
</evidence>
<name>A0A8S1M0L5_9CILI</name>
<organism evidence="1 2">
    <name type="scientific">Paramecium sonneborni</name>
    <dbReference type="NCBI Taxonomy" id="65129"/>
    <lineage>
        <taxon>Eukaryota</taxon>
        <taxon>Sar</taxon>
        <taxon>Alveolata</taxon>
        <taxon>Ciliophora</taxon>
        <taxon>Intramacronucleata</taxon>
        <taxon>Oligohymenophorea</taxon>
        <taxon>Peniculida</taxon>
        <taxon>Parameciidae</taxon>
        <taxon>Paramecium</taxon>
    </lineage>
</organism>
<dbReference type="OrthoDB" id="307326at2759"/>
<dbReference type="Proteomes" id="UP000692954">
    <property type="component" value="Unassembled WGS sequence"/>
</dbReference>
<accession>A0A8S1M0L5</accession>
<reference evidence="1" key="1">
    <citation type="submission" date="2021-01" db="EMBL/GenBank/DDBJ databases">
        <authorList>
            <consortium name="Genoscope - CEA"/>
            <person name="William W."/>
        </authorList>
    </citation>
    <scope>NUCLEOTIDE SEQUENCE</scope>
</reference>
<keyword evidence="2" id="KW-1185">Reference proteome</keyword>
<sequence length="169" mass="20561">MCENYCRMQLLYQLRQRKIMENNQQINIYDRIKKKVQNQKLQDQELSQNESTDKETIFPFIIRKSPQEYKEFIQSINTGKNRLIPQNKTIFNAKLINDNRSRSVSRKITPFYQKNIVYDQINTRLDKEKKTIVVFSQRQNPLKNDYIYRFCKRDSFSSQSGRSYQNNYF</sequence>
<gene>
    <name evidence="1" type="ORF">PSON_ATCC_30995.1.T0280017</name>
</gene>
<evidence type="ECO:0000313" key="2">
    <source>
        <dbReference type="Proteomes" id="UP000692954"/>
    </source>
</evidence>
<proteinExistence type="predicted"/>